<protein>
    <submittedName>
        <fullName evidence="1">Uncharacterized protein</fullName>
    </submittedName>
</protein>
<organism evidence="1 2">
    <name type="scientific">Coemansia aciculifera</name>
    <dbReference type="NCBI Taxonomy" id="417176"/>
    <lineage>
        <taxon>Eukaryota</taxon>
        <taxon>Fungi</taxon>
        <taxon>Fungi incertae sedis</taxon>
        <taxon>Zoopagomycota</taxon>
        <taxon>Kickxellomycotina</taxon>
        <taxon>Kickxellomycetes</taxon>
        <taxon>Kickxellales</taxon>
        <taxon>Kickxellaceae</taxon>
        <taxon>Coemansia</taxon>
    </lineage>
</organism>
<dbReference type="Proteomes" id="UP001139981">
    <property type="component" value="Unassembled WGS sequence"/>
</dbReference>
<sequence>MSKRTKKTQTPSLEADAAGTTTEDNSDQANTERGSWYPRDTDNFHWVLSRHTKIGTDGVLHLDHRYLDIRDISLVELIESENEANKDVTGYVPVSDEEIISRLEVSNDSNPNKDCRRWFTLLRDLQTAAGGKHTVRQINTKHINTRSRWSVPFKSLHEVGYLIKNQTQRSTRQKSDHTSQVQPPYRTNIEKKNLASIKALKKYTQHRHYVKLYHPERSYQTYTFTEPVADLNMADDVSEPERWIRAMIKRHGPAMVIYMDTCAQNLANTFIVELNARNPLSMPIPLLHSTACPSTITGYLDKLIDEVTTMPKEIRTSTPKVSLHTTSHIVPHGESLQQQRSAAKTKSLPKRERELSAAPEQRDNAPMPAEPQPIGINMACKPGKPDEFEGHTEIKRSKSRVFSKGGEKSASSINSGIFNDQEPAANS</sequence>
<name>A0ACC1M9H3_9FUNG</name>
<comment type="caution">
    <text evidence="1">The sequence shown here is derived from an EMBL/GenBank/DDBJ whole genome shotgun (WGS) entry which is preliminary data.</text>
</comment>
<evidence type="ECO:0000313" key="2">
    <source>
        <dbReference type="Proteomes" id="UP001139981"/>
    </source>
</evidence>
<dbReference type="EMBL" id="JANBVB010000001">
    <property type="protein sequence ID" value="KAJ2901037.1"/>
    <property type="molecule type" value="Genomic_DNA"/>
</dbReference>
<keyword evidence="2" id="KW-1185">Reference proteome</keyword>
<reference evidence="1" key="1">
    <citation type="submission" date="2022-07" db="EMBL/GenBank/DDBJ databases">
        <title>Phylogenomic reconstructions and comparative analyses of Kickxellomycotina fungi.</title>
        <authorList>
            <person name="Reynolds N.K."/>
            <person name="Stajich J.E."/>
            <person name="Barry K."/>
            <person name="Grigoriev I.V."/>
            <person name="Crous P."/>
            <person name="Smith M.E."/>
        </authorList>
    </citation>
    <scope>NUCLEOTIDE SEQUENCE</scope>
    <source>
        <strain evidence="1">CBS 190363</strain>
    </source>
</reference>
<proteinExistence type="predicted"/>
<evidence type="ECO:0000313" key="1">
    <source>
        <dbReference type="EMBL" id="KAJ2901037.1"/>
    </source>
</evidence>
<feature type="non-terminal residue" evidence="1">
    <location>
        <position position="427"/>
    </location>
</feature>
<accession>A0ACC1M9H3</accession>
<gene>
    <name evidence="1" type="ORF">IWW38_000001</name>
</gene>